<dbReference type="Gene3D" id="2.100.10.30">
    <property type="entry name" value="Jacalin-like lectin domain"/>
    <property type="match status" value="1"/>
</dbReference>
<dbReference type="EMBL" id="JARIHO010000054">
    <property type="protein sequence ID" value="KAJ7319374.1"/>
    <property type="molecule type" value="Genomic_DNA"/>
</dbReference>
<gene>
    <name evidence="2" type="ORF">DFH08DRAFT_970757</name>
</gene>
<reference evidence="2" key="1">
    <citation type="submission" date="2023-03" db="EMBL/GenBank/DDBJ databases">
        <title>Massive genome expansion in bonnet fungi (Mycena s.s.) driven by repeated elements and novel gene families across ecological guilds.</title>
        <authorList>
            <consortium name="Lawrence Berkeley National Laboratory"/>
            <person name="Harder C.B."/>
            <person name="Miyauchi S."/>
            <person name="Viragh M."/>
            <person name="Kuo A."/>
            <person name="Thoen E."/>
            <person name="Andreopoulos B."/>
            <person name="Lu D."/>
            <person name="Skrede I."/>
            <person name="Drula E."/>
            <person name="Henrissat B."/>
            <person name="Morin E."/>
            <person name="Kohler A."/>
            <person name="Barry K."/>
            <person name="LaButti K."/>
            <person name="Morin E."/>
            <person name="Salamov A."/>
            <person name="Lipzen A."/>
            <person name="Mereny Z."/>
            <person name="Hegedus B."/>
            <person name="Baldrian P."/>
            <person name="Stursova M."/>
            <person name="Weitz H."/>
            <person name="Taylor A."/>
            <person name="Grigoriev I.V."/>
            <person name="Nagy L.G."/>
            <person name="Martin F."/>
            <person name="Kauserud H."/>
        </authorList>
    </citation>
    <scope>NUCLEOTIDE SEQUENCE</scope>
    <source>
        <strain evidence="2">CBHHK002</strain>
    </source>
</reference>
<accession>A0AAD6ZEY5</accession>
<evidence type="ECO:0000259" key="1">
    <source>
        <dbReference type="Pfam" id="PF01419"/>
    </source>
</evidence>
<keyword evidence="3" id="KW-1185">Reference proteome</keyword>
<name>A0AAD6ZEY5_9AGAR</name>
<dbReference type="InterPro" id="IPR001229">
    <property type="entry name" value="Jacalin-like_lectin_dom"/>
</dbReference>
<feature type="domain" description="Jacalin-type lectin" evidence="1">
    <location>
        <begin position="30"/>
        <end position="165"/>
    </location>
</feature>
<dbReference type="InterPro" id="IPR036404">
    <property type="entry name" value="Jacalin-like_lectin_dom_sf"/>
</dbReference>
<comment type="caution">
    <text evidence="2">The sequence shown here is derived from an EMBL/GenBank/DDBJ whole genome shotgun (WGS) entry which is preliminary data.</text>
</comment>
<sequence length="194" mass="20565">MTSIQNTAIIKSPLIGAENGNLFDDINSVVGPNNASINTTNPIKSIRVIYAEVVDGLTIEYRETEGSTIVQAHGTTADPSGKLDTGLKQEVITLRDTQVIIAVTGMHGTTRHSGSLGGRRVAQITFVLFDKANGRVETKGPFGSLTATPFSVTADGNFVAFGGYAFNQTQSVAHKPTGGLFGLTLHDVAYRRVD</sequence>
<dbReference type="Proteomes" id="UP001218218">
    <property type="component" value="Unassembled WGS sequence"/>
</dbReference>
<protein>
    <recommendedName>
        <fullName evidence="1">Jacalin-type lectin domain-containing protein</fullName>
    </recommendedName>
</protein>
<dbReference type="Pfam" id="PF01419">
    <property type="entry name" value="Jacalin"/>
    <property type="match status" value="1"/>
</dbReference>
<dbReference type="AlphaFoldDB" id="A0AAD6ZEY5"/>
<proteinExistence type="predicted"/>
<evidence type="ECO:0000313" key="3">
    <source>
        <dbReference type="Proteomes" id="UP001218218"/>
    </source>
</evidence>
<evidence type="ECO:0000313" key="2">
    <source>
        <dbReference type="EMBL" id="KAJ7319374.1"/>
    </source>
</evidence>
<organism evidence="2 3">
    <name type="scientific">Mycena albidolilacea</name>
    <dbReference type="NCBI Taxonomy" id="1033008"/>
    <lineage>
        <taxon>Eukaryota</taxon>
        <taxon>Fungi</taxon>
        <taxon>Dikarya</taxon>
        <taxon>Basidiomycota</taxon>
        <taxon>Agaricomycotina</taxon>
        <taxon>Agaricomycetes</taxon>
        <taxon>Agaricomycetidae</taxon>
        <taxon>Agaricales</taxon>
        <taxon>Marasmiineae</taxon>
        <taxon>Mycenaceae</taxon>
        <taxon>Mycena</taxon>
    </lineage>
</organism>
<dbReference type="SUPFAM" id="SSF51101">
    <property type="entry name" value="Mannose-binding lectins"/>
    <property type="match status" value="1"/>
</dbReference>